<keyword evidence="3" id="KW-1185">Reference proteome</keyword>
<evidence type="ECO:0000313" key="3">
    <source>
        <dbReference type="Proteomes" id="UP000039046"/>
    </source>
</evidence>
<dbReference type="Pfam" id="PF12511">
    <property type="entry name" value="DUF3716"/>
    <property type="match status" value="1"/>
</dbReference>
<dbReference type="STRING" id="1531966.A0A0A1T7Z2"/>
<dbReference type="InterPro" id="IPR022190">
    <property type="entry name" value="DUF3716"/>
</dbReference>
<feature type="compositionally biased region" description="Polar residues" evidence="1">
    <location>
        <begin position="128"/>
        <end position="139"/>
    </location>
</feature>
<feature type="region of interest" description="Disordered" evidence="1">
    <location>
        <begin position="116"/>
        <end position="141"/>
    </location>
</feature>
<name>A0A0A1T7Z2_9HYPO</name>
<dbReference type="Proteomes" id="UP000039046">
    <property type="component" value="Unassembled WGS sequence"/>
</dbReference>
<sequence length="567" mass="62229">MYCQMPASWQKCQLQNTVTWPSLSQHKNKNRIRAFNSFQFHQSPAPRHCVSCCSRTSLQLPAFCQPLQVRAALPKPASCKLRTTCKPAVSRLLPPFLYSIASSRSFIMMSHVKKTGSTSRYPPLGGSRSPSPTLGSNHVTPYDPPELPNFNRSLPTPRMALFDGNNPFMNRGQLPTTIRPSSTMYSARQSFGAARSTFIGPSSPANESNDGDVNGNVSSNRAIGMARPVHPDRNLKSLPNAVEVAIESYGPHINLDSALCRKVLDGPAHRIPIQRRKDRHLNTARRSNGEALLAYITGTPAPRPCKSCSKGYGPWKECIIFEGQLYGSCANCWFNASGARCTFHDSRTHRPTRDYEYDPELLAAANTPGLSFNSATTLSSPNLSNLGLPSGQEPLPSMANAHAQSGELQSNTAIKDRNICLLEYTSQALSNSIDNVTCLPTEERYVARVEVALEELNERLKEWADFVGLRNTMIRSKNPNFPSYEMTHAHPGAMQPRQRVRVTRVRDAENAVDPQILQTATVYKPEPSPVASSTNSPDSSMASVESSAAQDHDAENDGDEDGDAPMA</sequence>
<dbReference type="EMBL" id="CDHN01000005">
    <property type="protein sequence ID" value="CEJ93186.1"/>
    <property type="molecule type" value="Genomic_DNA"/>
</dbReference>
<evidence type="ECO:0000256" key="1">
    <source>
        <dbReference type="SAM" id="MobiDB-lite"/>
    </source>
</evidence>
<dbReference type="AlphaFoldDB" id="A0A0A1T7Z2"/>
<dbReference type="OrthoDB" id="4174112at2759"/>
<accession>A0A0A1T7Z2</accession>
<feature type="region of interest" description="Disordered" evidence="1">
    <location>
        <begin position="508"/>
        <end position="567"/>
    </location>
</feature>
<reference evidence="2 3" key="1">
    <citation type="journal article" date="2015" name="Genome Announc.">
        <title>Draft Genome Sequence and Gene Annotation of the Entomopathogenic Fungus Verticillium hemipterigenum.</title>
        <authorList>
            <person name="Horn F."/>
            <person name="Habel A."/>
            <person name="Scharf D.H."/>
            <person name="Dworschak J."/>
            <person name="Brakhage A.A."/>
            <person name="Guthke R."/>
            <person name="Hertweck C."/>
            <person name="Linde J."/>
        </authorList>
    </citation>
    <scope>NUCLEOTIDE SEQUENCE [LARGE SCALE GENOMIC DNA]</scope>
</reference>
<evidence type="ECO:0000313" key="2">
    <source>
        <dbReference type="EMBL" id="CEJ93186.1"/>
    </source>
</evidence>
<organism evidence="2 3">
    <name type="scientific">[Torrubiella] hemipterigena</name>
    <dbReference type="NCBI Taxonomy" id="1531966"/>
    <lineage>
        <taxon>Eukaryota</taxon>
        <taxon>Fungi</taxon>
        <taxon>Dikarya</taxon>
        <taxon>Ascomycota</taxon>
        <taxon>Pezizomycotina</taxon>
        <taxon>Sordariomycetes</taxon>
        <taxon>Hypocreomycetidae</taxon>
        <taxon>Hypocreales</taxon>
        <taxon>Clavicipitaceae</taxon>
        <taxon>Clavicipitaceae incertae sedis</taxon>
        <taxon>'Torrubiella' clade</taxon>
    </lineage>
</organism>
<protein>
    <submittedName>
        <fullName evidence="2">Uncharacterized protein</fullName>
    </submittedName>
</protein>
<dbReference type="HOGENOM" id="CLU_480747_0_0_1"/>
<proteinExistence type="predicted"/>
<feature type="compositionally biased region" description="Polar residues" evidence="1">
    <location>
        <begin position="530"/>
        <end position="549"/>
    </location>
</feature>
<feature type="compositionally biased region" description="Acidic residues" evidence="1">
    <location>
        <begin position="556"/>
        <end position="567"/>
    </location>
</feature>
<gene>
    <name evidence="2" type="ORF">VHEMI08795</name>
</gene>